<organism evidence="1 2">
    <name type="scientific">Marchantia polymorpha</name>
    <name type="common">Common liverwort</name>
    <name type="synonym">Marchantia aquatica</name>
    <dbReference type="NCBI Taxonomy" id="3197"/>
    <lineage>
        <taxon>Eukaryota</taxon>
        <taxon>Viridiplantae</taxon>
        <taxon>Streptophyta</taxon>
        <taxon>Embryophyta</taxon>
        <taxon>Marchantiophyta</taxon>
        <taxon>Marchantiopsida</taxon>
        <taxon>Marchantiidae</taxon>
        <taxon>Marchantiales</taxon>
        <taxon>Marchantiaceae</taxon>
        <taxon>Marchantia</taxon>
    </lineage>
</organism>
<name>A0A2R6W2G6_MARPO</name>
<dbReference type="EMBL" id="KZ772844">
    <property type="protein sequence ID" value="PTQ28038.1"/>
    <property type="molecule type" value="Genomic_DNA"/>
</dbReference>
<proteinExistence type="predicted"/>
<dbReference type="Gramene" id="Mp5g01400.1">
    <property type="protein sequence ID" value="Mp5g01400.1.cds"/>
    <property type="gene ID" value="Mp5g01400"/>
</dbReference>
<dbReference type="Proteomes" id="UP000244005">
    <property type="component" value="Unassembled WGS sequence"/>
</dbReference>
<keyword evidence="2" id="KW-1185">Reference proteome</keyword>
<dbReference type="OrthoDB" id="10361928at2759"/>
<evidence type="ECO:0000313" key="2">
    <source>
        <dbReference type="Proteomes" id="UP000244005"/>
    </source>
</evidence>
<dbReference type="AlphaFoldDB" id="A0A2R6W2G6"/>
<evidence type="ECO:0000313" key="1">
    <source>
        <dbReference type="EMBL" id="PTQ28038.1"/>
    </source>
</evidence>
<accession>A0A2R6W2G6</accession>
<sequence>MSMSMKSSQLVHTYQIISTPQRPELSVNGSRGIRGMCPHIHHLSISGCKATRNLIKHSLLDSRHGCSLHVPKLRPRRCSGITFSGRKDSGNISSLERLVKWTARSELEQKEDLKEEQTKPTIIKSDDSKFEGLMIRAQNVQMTARIFTSMMTWVVLFFLSSVLDGDSQRSQDLGKKNGKRGPRR</sequence>
<reference evidence="2" key="1">
    <citation type="journal article" date="2017" name="Cell">
        <title>Insights into land plant evolution garnered from the Marchantia polymorpha genome.</title>
        <authorList>
            <person name="Bowman J.L."/>
            <person name="Kohchi T."/>
            <person name="Yamato K.T."/>
            <person name="Jenkins J."/>
            <person name="Shu S."/>
            <person name="Ishizaki K."/>
            <person name="Yamaoka S."/>
            <person name="Nishihama R."/>
            <person name="Nakamura Y."/>
            <person name="Berger F."/>
            <person name="Adam C."/>
            <person name="Aki S.S."/>
            <person name="Althoff F."/>
            <person name="Araki T."/>
            <person name="Arteaga-Vazquez M.A."/>
            <person name="Balasubrmanian S."/>
            <person name="Barry K."/>
            <person name="Bauer D."/>
            <person name="Boehm C.R."/>
            <person name="Briginshaw L."/>
            <person name="Caballero-Perez J."/>
            <person name="Catarino B."/>
            <person name="Chen F."/>
            <person name="Chiyoda S."/>
            <person name="Chovatia M."/>
            <person name="Davies K.M."/>
            <person name="Delmans M."/>
            <person name="Demura T."/>
            <person name="Dierschke T."/>
            <person name="Dolan L."/>
            <person name="Dorantes-Acosta A.E."/>
            <person name="Eklund D.M."/>
            <person name="Florent S.N."/>
            <person name="Flores-Sandoval E."/>
            <person name="Fujiyama A."/>
            <person name="Fukuzawa H."/>
            <person name="Galik B."/>
            <person name="Grimanelli D."/>
            <person name="Grimwood J."/>
            <person name="Grossniklaus U."/>
            <person name="Hamada T."/>
            <person name="Haseloff J."/>
            <person name="Hetherington A.J."/>
            <person name="Higo A."/>
            <person name="Hirakawa Y."/>
            <person name="Hundley H.N."/>
            <person name="Ikeda Y."/>
            <person name="Inoue K."/>
            <person name="Inoue S.I."/>
            <person name="Ishida S."/>
            <person name="Jia Q."/>
            <person name="Kakita M."/>
            <person name="Kanazawa T."/>
            <person name="Kawai Y."/>
            <person name="Kawashima T."/>
            <person name="Kennedy M."/>
            <person name="Kinose K."/>
            <person name="Kinoshita T."/>
            <person name="Kohara Y."/>
            <person name="Koide E."/>
            <person name="Komatsu K."/>
            <person name="Kopischke S."/>
            <person name="Kubo M."/>
            <person name="Kyozuka J."/>
            <person name="Lagercrantz U."/>
            <person name="Lin S.S."/>
            <person name="Lindquist E."/>
            <person name="Lipzen A.M."/>
            <person name="Lu C.W."/>
            <person name="De Luna E."/>
            <person name="Martienssen R.A."/>
            <person name="Minamino N."/>
            <person name="Mizutani M."/>
            <person name="Mizutani M."/>
            <person name="Mochizuki N."/>
            <person name="Monte I."/>
            <person name="Mosher R."/>
            <person name="Nagasaki H."/>
            <person name="Nakagami H."/>
            <person name="Naramoto S."/>
            <person name="Nishitani K."/>
            <person name="Ohtani M."/>
            <person name="Okamoto T."/>
            <person name="Okumura M."/>
            <person name="Phillips J."/>
            <person name="Pollak B."/>
            <person name="Reinders A."/>
            <person name="Rovekamp M."/>
            <person name="Sano R."/>
            <person name="Sawa S."/>
            <person name="Schmid M.W."/>
            <person name="Shirakawa M."/>
            <person name="Solano R."/>
            <person name="Spunde A."/>
            <person name="Suetsugu N."/>
            <person name="Sugano S."/>
            <person name="Sugiyama A."/>
            <person name="Sun R."/>
            <person name="Suzuki Y."/>
            <person name="Takenaka M."/>
            <person name="Takezawa D."/>
            <person name="Tomogane H."/>
            <person name="Tsuzuki M."/>
            <person name="Ueda T."/>
            <person name="Umeda M."/>
            <person name="Ward J.M."/>
            <person name="Watanabe Y."/>
            <person name="Yazaki K."/>
            <person name="Yokoyama R."/>
            <person name="Yoshitake Y."/>
            <person name="Yotsui I."/>
            <person name="Zachgo S."/>
            <person name="Schmutz J."/>
        </authorList>
    </citation>
    <scope>NUCLEOTIDE SEQUENCE [LARGE SCALE GENOMIC DNA]</scope>
    <source>
        <strain evidence="2">Tak-1</strain>
    </source>
</reference>
<protein>
    <submittedName>
        <fullName evidence="1">Uncharacterized protein</fullName>
    </submittedName>
</protein>
<gene>
    <name evidence="1" type="ORF">MARPO_0175s0003</name>
</gene>